<name>A0A4V2GJ32_9GAMM</name>
<dbReference type="PANTHER" id="PTHR43283">
    <property type="entry name" value="BETA-LACTAMASE-RELATED"/>
    <property type="match status" value="1"/>
</dbReference>
<reference evidence="2 3" key="1">
    <citation type="submission" date="2019-02" db="EMBL/GenBank/DDBJ databases">
        <title>Genomic Encyclopedia of Type Strains, Phase IV (KMG-IV): sequencing the most valuable type-strain genomes for metagenomic binning, comparative biology and taxonomic classification.</title>
        <authorList>
            <person name="Goeker M."/>
        </authorList>
    </citation>
    <scope>NUCLEOTIDE SEQUENCE [LARGE SCALE GENOMIC DNA]</scope>
    <source>
        <strain evidence="2 3">DSM 21056</strain>
    </source>
</reference>
<evidence type="ECO:0000313" key="2">
    <source>
        <dbReference type="EMBL" id="RZU98695.1"/>
    </source>
</evidence>
<keyword evidence="3" id="KW-1185">Reference proteome</keyword>
<gene>
    <name evidence="2" type="ORF">EV698_0954</name>
</gene>
<dbReference type="Proteomes" id="UP000292298">
    <property type="component" value="Unassembled WGS sequence"/>
</dbReference>
<dbReference type="Pfam" id="PF00144">
    <property type="entry name" value="Beta-lactamase"/>
    <property type="match status" value="1"/>
</dbReference>
<dbReference type="InterPro" id="IPR001466">
    <property type="entry name" value="Beta-lactam-related"/>
</dbReference>
<comment type="caution">
    <text evidence="2">The sequence shown here is derived from an EMBL/GenBank/DDBJ whole genome shotgun (WGS) entry which is preliminary data.</text>
</comment>
<dbReference type="InterPro" id="IPR012338">
    <property type="entry name" value="Beta-lactam/transpept-like"/>
</dbReference>
<organism evidence="2 3">
    <name type="scientific">Spiribacter vilamensis</name>
    <dbReference type="NCBI Taxonomy" id="531306"/>
    <lineage>
        <taxon>Bacteria</taxon>
        <taxon>Pseudomonadati</taxon>
        <taxon>Pseudomonadota</taxon>
        <taxon>Gammaproteobacteria</taxon>
        <taxon>Chromatiales</taxon>
        <taxon>Ectothiorhodospiraceae</taxon>
        <taxon>Spiribacter</taxon>
    </lineage>
</organism>
<feature type="domain" description="Beta-lactamase-related" evidence="1">
    <location>
        <begin position="137"/>
        <end position="415"/>
    </location>
</feature>
<proteinExistence type="predicted"/>
<evidence type="ECO:0000313" key="3">
    <source>
        <dbReference type="Proteomes" id="UP000292298"/>
    </source>
</evidence>
<protein>
    <submittedName>
        <fullName evidence="2">CubicO group peptidase (Beta-lactamase class C family)</fullName>
    </submittedName>
</protein>
<dbReference type="Gene3D" id="3.40.710.10">
    <property type="entry name" value="DD-peptidase/beta-lactamase superfamily"/>
    <property type="match status" value="1"/>
</dbReference>
<evidence type="ECO:0000259" key="1">
    <source>
        <dbReference type="Pfam" id="PF00144"/>
    </source>
</evidence>
<dbReference type="InterPro" id="IPR050789">
    <property type="entry name" value="Diverse_Enzym_Activities"/>
</dbReference>
<dbReference type="EMBL" id="SHLI01000001">
    <property type="protein sequence ID" value="RZU98695.1"/>
    <property type="molecule type" value="Genomic_DNA"/>
</dbReference>
<accession>A0A4V2GJ32</accession>
<dbReference type="SUPFAM" id="SSF56601">
    <property type="entry name" value="beta-lactamase/transpeptidase-like"/>
    <property type="match status" value="1"/>
</dbReference>
<dbReference type="AlphaFoldDB" id="A0A4V2GJ32"/>
<sequence length="427" mass="45622">MRALCLVLDLLALHAEPNPGQGVTTPFGDHGVAFLAARPADAVGQGVLRAPDRITDGALDLVLRGIFAAKSFRHVDLFRLLSPAMASAHGIVTVMVFMLVGALLLASPAAALDCRVNESGLVEVAESAQRFDTLRTLHVAIEGESVIARGYRGVSPDAATNVKSASKTLIAAVVGAAIERGVLSGVDARVADLLPDALPPQPDPRLDDLSVAHLLAMQAGLERTSGENYGAWVASNNWVESVLDQPMSGRPGGEMRYSTGNTHLLSAILERRTGDASYTLANRWLAPAGVEVVDWITDPQGIAFGGNQVAMRPVALLALGELYRRDGVTASGQRLLPGGWVDASWQIRGRSRWTNDGYGYGWFIRDFAGHEGYYGWGYGGQMLYVIPSLSMTVVMTSDPDHPSGRTGYRDQLHALTDRLARTACRGN</sequence>
<dbReference type="PANTHER" id="PTHR43283:SF7">
    <property type="entry name" value="BETA-LACTAMASE-RELATED DOMAIN-CONTAINING PROTEIN"/>
    <property type="match status" value="1"/>
</dbReference>